<dbReference type="KEGG" id="bsol:FSW04_22550"/>
<feature type="transmembrane region" description="Helical" evidence="1">
    <location>
        <begin position="106"/>
        <end position="123"/>
    </location>
</feature>
<feature type="transmembrane region" description="Helical" evidence="1">
    <location>
        <begin position="79"/>
        <end position="99"/>
    </location>
</feature>
<evidence type="ECO:0000256" key="1">
    <source>
        <dbReference type="SAM" id="Phobius"/>
    </source>
</evidence>
<accession>A0A5B8UA87</accession>
<dbReference type="AlphaFoldDB" id="A0A5B8UA87"/>
<feature type="transmembrane region" description="Helical" evidence="1">
    <location>
        <begin position="267"/>
        <end position="285"/>
    </location>
</feature>
<sequence>MTGARPWRGPLLLIGICVALAALSLLLPSAPTYDPWSWIIWGREITHLDLVTSQGPSWKPLPVAFTTVFSLFGSAAPDLWLVVARAGALASVVLAFRVARTIGGGVVGGAAAAAAVALAPWFIRNAALGNSEGLSVAFLLAAIDREMAGRRGTAFAMAVCAGLLRPEAWPFLGLYGLFLLWRRAIPARVILGAGAAVVALWLLPEWWGSGDLLRAMHRAKNVNAGAPTYDDKPALALLRNAQGMLTAPLLAGLGCAAAMLVARRDRVIALLVALGLAWLGLVAYMTQDGFSGNQRYLIAPVVLFMVLSGAGAGWLMGRVLELVRHGASRPGAMRRTLVAAAAIGAAVLFAAPSLGRFGPNMRDVHYQADLADELPGVVAAAGGPAALRRCGDAYTGPFLVPVVAWNLHRHIEDVQIDPQPPALVFRVRTTEGSRAVPSLAAVGDTRTLATGVRWRIVAACGAAGA</sequence>
<feature type="transmembrane region" description="Helical" evidence="1">
    <location>
        <begin position="297"/>
        <end position="316"/>
    </location>
</feature>
<protein>
    <recommendedName>
        <fullName evidence="4">Glycosyltransferase RgtA/B/C/D-like domain-containing protein</fullName>
    </recommendedName>
</protein>
<keyword evidence="1" id="KW-0812">Transmembrane</keyword>
<dbReference type="RefSeq" id="WP_146922439.1">
    <property type="nucleotide sequence ID" value="NZ_CP042430.1"/>
</dbReference>
<name>A0A5B8UA87_9ACTN</name>
<evidence type="ECO:0008006" key="4">
    <source>
        <dbReference type="Google" id="ProtNLM"/>
    </source>
</evidence>
<dbReference type="OrthoDB" id="5241867at2"/>
<feature type="transmembrane region" description="Helical" evidence="1">
    <location>
        <begin position="241"/>
        <end position="260"/>
    </location>
</feature>
<evidence type="ECO:0000313" key="2">
    <source>
        <dbReference type="EMBL" id="QEC50076.1"/>
    </source>
</evidence>
<gene>
    <name evidence="2" type="ORF">FSW04_22550</name>
</gene>
<dbReference type="Proteomes" id="UP000321805">
    <property type="component" value="Chromosome"/>
</dbReference>
<feature type="transmembrane region" description="Helical" evidence="1">
    <location>
        <begin position="154"/>
        <end position="178"/>
    </location>
</feature>
<organism evidence="2 3">
    <name type="scientific">Baekduia soli</name>
    <dbReference type="NCBI Taxonomy" id="496014"/>
    <lineage>
        <taxon>Bacteria</taxon>
        <taxon>Bacillati</taxon>
        <taxon>Actinomycetota</taxon>
        <taxon>Thermoleophilia</taxon>
        <taxon>Solirubrobacterales</taxon>
        <taxon>Baekduiaceae</taxon>
        <taxon>Baekduia</taxon>
    </lineage>
</organism>
<keyword evidence="1" id="KW-0472">Membrane</keyword>
<reference evidence="2 3" key="1">
    <citation type="journal article" date="2018" name="J. Microbiol.">
        <title>Baekduia soli gen. nov., sp. nov., a novel bacterium isolated from the soil of Baekdu Mountain and proposal of a novel family name, Baekduiaceae fam. nov.</title>
        <authorList>
            <person name="An D.S."/>
            <person name="Siddiqi M.Z."/>
            <person name="Kim K.H."/>
            <person name="Yu H.S."/>
            <person name="Im W.T."/>
        </authorList>
    </citation>
    <scope>NUCLEOTIDE SEQUENCE [LARGE SCALE GENOMIC DNA]</scope>
    <source>
        <strain evidence="2 3">BR7-21</strain>
    </source>
</reference>
<evidence type="ECO:0000313" key="3">
    <source>
        <dbReference type="Proteomes" id="UP000321805"/>
    </source>
</evidence>
<proteinExistence type="predicted"/>
<keyword evidence="1" id="KW-1133">Transmembrane helix</keyword>
<feature type="transmembrane region" description="Helical" evidence="1">
    <location>
        <begin position="337"/>
        <end position="355"/>
    </location>
</feature>
<feature type="transmembrane region" description="Helical" evidence="1">
    <location>
        <begin position="185"/>
        <end position="203"/>
    </location>
</feature>
<dbReference type="EMBL" id="CP042430">
    <property type="protein sequence ID" value="QEC50076.1"/>
    <property type="molecule type" value="Genomic_DNA"/>
</dbReference>
<keyword evidence="3" id="KW-1185">Reference proteome</keyword>